<reference evidence="1" key="1">
    <citation type="submission" date="2021-01" db="EMBL/GenBank/DDBJ databases">
        <authorList>
            <consortium name="Genoscope - CEA"/>
            <person name="William W."/>
        </authorList>
    </citation>
    <scope>NUCLEOTIDE SEQUENCE</scope>
</reference>
<proteinExistence type="predicted"/>
<accession>A0A8S1MP11</accession>
<keyword evidence="2" id="KW-1185">Reference proteome</keyword>
<evidence type="ECO:0000313" key="2">
    <source>
        <dbReference type="Proteomes" id="UP000692954"/>
    </source>
</evidence>
<evidence type="ECO:0000313" key="1">
    <source>
        <dbReference type="EMBL" id="CAD8078913.1"/>
    </source>
</evidence>
<protein>
    <submittedName>
        <fullName evidence="1">Uncharacterized protein</fullName>
    </submittedName>
</protein>
<gene>
    <name evidence="1" type="ORF">PSON_ATCC_30995.1.T0380188</name>
</gene>
<dbReference type="OrthoDB" id="294251at2759"/>
<organism evidence="1 2">
    <name type="scientific">Paramecium sonneborni</name>
    <dbReference type="NCBI Taxonomy" id="65129"/>
    <lineage>
        <taxon>Eukaryota</taxon>
        <taxon>Sar</taxon>
        <taxon>Alveolata</taxon>
        <taxon>Ciliophora</taxon>
        <taxon>Intramacronucleata</taxon>
        <taxon>Oligohymenophorea</taxon>
        <taxon>Peniculida</taxon>
        <taxon>Parameciidae</taxon>
        <taxon>Paramecium</taxon>
    </lineage>
</organism>
<name>A0A8S1MP11_9CILI</name>
<dbReference type="Proteomes" id="UP000692954">
    <property type="component" value="Unassembled WGS sequence"/>
</dbReference>
<dbReference type="EMBL" id="CAJJDN010000038">
    <property type="protein sequence ID" value="CAD8078913.1"/>
    <property type="molecule type" value="Genomic_DNA"/>
</dbReference>
<dbReference type="AlphaFoldDB" id="A0A8S1MP11"/>
<sequence>MFCCLGRKKRENEIERTNSNKLMVERFILQNCKSNDEDSFDESQDKNNIIIIDYDNNQYEKKPWSGIQWQMIIQTKSLNQIEQYI</sequence>
<comment type="caution">
    <text evidence="1">The sequence shown here is derived from an EMBL/GenBank/DDBJ whole genome shotgun (WGS) entry which is preliminary data.</text>
</comment>